<evidence type="ECO:0000256" key="8">
    <source>
        <dbReference type="PROSITE-ProRule" id="PRU10058"/>
    </source>
</evidence>
<dbReference type="InterPro" id="IPR002037">
    <property type="entry name" value="Glyco_hydro_8"/>
</dbReference>
<dbReference type="EC" id="3.2.1.-" evidence="9"/>
<feature type="signal peptide" evidence="10">
    <location>
        <begin position="1"/>
        <end position="21"/>
    </location>
</feature>
<keyword evidence="5" id="KW-0136">Cellulose degradation</keyword>
<name>A0A1C3ZIP7_9ENTR</name>
<dbReference type="RefSeq" id="WP_090133038.1">
    <property type="nucleotide sequence ID" value="NZ_FMBC01000002.1"/>
</dbReference>
<organism evidence="11 12">
    <name type="scientific">Kosakonia oryziphila</name>
    <dbReference type="NCBI Taxonomy" id="1005667"/>
    <lineage>
        <taxon>Bacteria</taxon>
        <taxon>Pseudomonadati</taxon>
        <taxon>Pseudomonadota</taxon>
        <taxon>Gammaproteobacteria</taxon>
        <taxon>Enterobacterales</taxon>
        <taxon>Enterobacteriaceae</taxon>
        <taxon>Kosakonia</taxon>
    </lineage>
</organism>
<gene>
    <name evidence="11" type="ORF">GA0061070_100221</name>
</gene>
<accession>A0A1C3ZIP7</accession>
<keyword evidence="4 9" id="KW-0378">Hydrolase</keyword>
<evidence type="ECO:0000256" key="4">
    <source>
        <dbReference type="ARBA" id="ARBA00022801"/>
    </source>
</evidence>
<dbReference type="Proteomes" id="UP000198515">
    <property type="component" value="Unassembled WGS sequence"/>
</dbReference>
<dbReference type="Gene3D" id="1.50.10.10">
    <property type="match status" value="1"/>
</dbReference>
<evidence type="ECO:0000256" key="9">
    <source>
        <dbReference type="RuleBase" id="RU361167"/>
    </source>
</evidence>
<evidence type="ECO:0000256" key="6">
    <source>
        <dbReference type="ARBA" id="ARBA00023295"/>
    </source>
</evidence>
<feature type="chain" id="PRO_5008688104" description="Glucanase" evidence="10">
    <location>
        <begin position="22"/>
        <end position="370"/>
    </location>
</feature>
<evidence type="ECO:0000256" key="3">
    <source>
        <dbReference type="ARBA" id="ARBA00022729"/>
    </source>
</evidence>
<keyword evidence="12" id="KW-1185">Reference proteome</keyword>
<dbReference type="InterPro" id="IPR012341">
    <property type="entry name" value="6hp_glycosidase-like_sf"/>
</dbReference>
<keyword evidence="6 9" id="KW-0326">Glycosidase</keyword>
<keyword evidence="7 9" id="KW-0624">Polysaccharide degradation</keyword>
<sequence>MKALRWVVMMALMLAAMSTRAACTWPAWEHFKQAYISDGGRVVDPGDARKITTSEGQSYALFFALAANDRKAFESLLQWTQNNLAQGSLSDHLPAWLWGKKDVENWTVLDTNSASDADLWIAWSLLEAGRLWKNEAYTRLGKALLDRIAKEEVVKVTGLGSMLLPGKIGFADNSAWRFNPSYLPPQLASYFTRFGAPWTTLRETNLRLLLETAPKGFSPDWVRYQQGQGWQLKSENEKMLIGSYDAIRVYLWAGMLHDSDTQKARLLAKFKPMATVTKENNLAPEKVDVATGKIHGNGPVGFAAALLPFLQDRDAQARQRQNVADHFPGDDAYYSYVLTLFGQGWDEHRFRFTPRGELQPDWGHECASSQ</sequence>
<evidence type="ECO:0000256" key="1">
    <source>
        <dbReference type="ARBA" id="ARBA00000966"/>
    </source>
</evidence>
<dbReference type="OrthoDB" id="9766708at2"/>
<keyword evidence="7 9" id="KW-0119">Carbohydrate metabolism</keyword>
<dbReference type="PROSITE" id="PS00812">
    <property type="entry name" value="GLYCOSYL_HYDROL_F8"/>
    <property type="match status" value="1"/>
</dbReference>
<evidence type="ECO:0000313" key="12">
    <source>
        <dbReference type="Proteomes" id="UP000198515"/>
    </source>
</evidence>
<proteinExistence type="inferred from homology"/>
<protein>
    <recommendedName>
        <fullName evidence="9">Glucanase</fullName>
        <ecNumber evidence="9">3.2.1.-</ecNumber>
    </recommendedName>
</protein>
<dbReference type="GO" id="GO:0030245">
    <property type="term" value="P:cellulose catabolic process"/>
    <property type="evidence" value="ECO:0007669"/>
    <property type="project" value="UniProtKB-KW"/>
</dbReference>
<reference evidence="12" key="1">
    <citation type="submission" date="2016-08" db="EMBL/GenBank/DDBJ databases">
        <authorList>
            <person name="Varghese N."/>
            <person name="Submissions Spin"/>
        </authorList>
    </citation>
    <scope>NUCLEOTIDE SEQUENCE [LARGE SCALE GENOMIC DNA]</scope>
    <source>
        <strain evidence="12">REICA_142</strain>
    </source>
</reference>
<keyword evidence="3 10" id="KW-0732">Signal</keyword>
<evidence type="ECO:0000256" key="5">
    <source>
        <dbReference type="ARBA" id="ARBA00023001"/>
    </source>
</evidence>
<dbReference type="EMBL" id="FMBC01000002">
    <property type="protein sequence ID" value="SCB82136.1"/>
    <property type="molecule type" value="Genomic_DNA"/>
</dbReference>
<dbReference type="InterPro" id="IPR019834">
    <property type="entry name" value="Glyco_hydro_8_CS"/>
</dbReference>
<evidence type="ECO:0000313" key="11">
    <source>
        <dbReference type="EMBL" id="SCB82136.1"/>
    </source>
</evidence>
<evidence type="ECO:0000256" key="2">
    <source>
        <dbReference type="ARBA" id="ARBA00009209"/>
    </source>
</evidence>
<comment type="catalytic activity">
    <reaction evidence="1">
        <text>Endohydrolysis of (1-&gt;4)-beta-D-glucosidic linkages in cellulose, lichenin and cereal beta-D-glucans.</text>
        <dbReference type="EC" id="3.2.1.4"/>
    </reaction>
</comment>
<comment type="similarity">
    <text evidence="2 9">Belongs to the glycosyl hydrolase 8 (cellulase D) family.</text>
</comment>
<dbReference type="PRINTS" id="PR00735">
    <property type="entry name" value="GLHYDRLASE8"/>
</dbReference>
<evidence type="ECO:0000256" key="7">
    <source>
        <dbReference type="ARBA" id="ARBA00023326"/>
    </source>
</evidence>
<dbReference type="SUPFAM" id="SSF48208">
    <property type="entry name" value="Six-hairpin glycosidases"/>
    <property type="match status" value="1"/>
</dbReference>
<dbReference type="InterPro" id="IPR008928">
    <property type="entry name" value="6-hairpin_glycosidase_sf"/>
</dbReference>
<dbReference type="GO" id="GO:0008810">
    <property type="term" value="F:cellulase activity"/>
    <property type="evidence" value="ECO:0007669"/>
    <property type="project" value="UniProtKB-EC"/>
</dbReference>
<dbReference type="Pfam" id="PF01270">
    <property type="entry name" value="Glyco_hydro_8"/>
    <property type="match status" value="1"/>
</dbReference>
<evidence type="ECO:0000256" key="10">
    <source>
        <dbReference type="SAM" id="SignalP"/>
    </source>
</evidence>
<feature type="active site" description="Nucleophile" evidence="8">
    <location>
        <position position="116"/>
    </location>
</feature>
<dbReference type="NCBIfam" id="NF008305">
    <property type="entry name" value="PRK11097.1"/>
    <property type="match status" value="1"/>
</dbReference>
<dbReference type="AlphaFoldDB" id="A0A1C3ZIP7"/>